<dbReference type="EMBL" id="JBJJXI010000073">
    <property type="protein sequence ID" value="KAL3396193.1"/>
    <property type="molecule type" value="Genomic_DNA"/>
</dbReference>
<dbReference type="InterPro" id="IPR011022">
    <property type="entry name" value="Arrestin_C-like"/>
</dbReference>
<organism evidence="4 5">
    <name type="scientific">Trichogramma kaykai</name>
    <dbReference type="NCBI Taxonomy" id="54128"/>
    <lineage>
        <taxon>Eukaryota</taxon>
        <taxon>Metazoa</taxon>
        <taxon>Ecdysozoa</taxon>
        <taxon>Arthropoda</taxon>
        <taxon>Hexapoda</taxon>
        <taxon>Insecta</taxon>
        <taxon>Pterygota</taxon>
        <taxon>Neoptera</taxon>
        <taxon>Endopterygota</taxon>
        <taxon>Hymenoptera</taxon>
        <taxon>Apocrita</taxon>
        <taxon>Proctotrupomorpha</taxon>
        <taxon>Chalcidoidea</taxon>
        <taxon>Trichogrammatidae</taxon>
        <taxon>Trichogramma</taxon>
    </lineage>
</organism>
<dbReference type="InterPro" id="IPR014756">
    <property type="entry name" value="Ig_E-set"/>
</dbReference>
<dbReference type="PANTHER" id="PTHR11188:SF176">
    <property type="entry name" value="ARRESTIN DOMAIN-CONTAINING PROTEIN 1"/>
    <property type="match status" value="1"/>
</dbReference>
<dbReference type="PANTHER" id="PTHR11188">
    <property type="entry name" value="ARRESTIN DOMAIN CONTAINING PROTEIN"/>
    <property type="match status" value="1"/>
</dbReference>
<dbReference type="InterPro" id="IPR014752">
    <property type="entry name" value="Arrestin-like_C"/>
</dbReference>
<dbReference type="SUPFAM" id="SSF81296">
    <property type="entry name" value="E set domains"/>
    <property type="match status" value="2"/>
</dbReference>
<accession>A0ABD2WT61</accession>
<dbReference type="Pfam" id="PF02752">
    <property type="entry name" value="Arrestin_C"/>
    <property type="match status" value="1"/>
</dbReference>
<keyword evidence="2" id="KW-0716">Sensory transduction</keyword>
<dbReference type="InterPro" id="IPR011021">
    <property type="entry name" value="Arrestin-like_N"/>
</dbReference>
<gene>
    <name evidence="4" type="ORF">TKK_009789</name>
</gene>
<evidence type="ECO:0000256" key="2">
    <source>
        <dbReference type="ARBA" id="ARBA00022606"/>
    </source>
</evidence>
<evidence type="ECO:0000256" key="1">
    <source>
        <dbReference type="ARBA" id="ARBA00005298"/>
    </source>
</evidence>
<feature type="domain" description="Arrestin C-terminal-like" evidence="3">
    <location>
        <begin position="179"/>
        <end position="311"/>
    </location>
</feature>
<proteinExistence type="inferred from homology"/>
<comment type="caution">
    <text evidence="4">The sequence shown here is derived from an EMBL/GenBank/DDBJ whole genome shotgun (WGS) entry which is preliminary data.</text>
</comment>
<dbReference type="AlphaFoldDB" id="A0ABD2WT61"/>
<sequence>MPKLQEFQIRLDRSSGIYLPGEEVTGKVIFKLTAPKRIKELRIESQGESKVHWTKHRQIKSSAHAGDREHFKGEERYYTVASRLLYSEDAETTTLEVGNHIYYFSFQLPKNLPCSFEHRTGYVRYTIKAIIDRPWKFNHKTITAFTVLAPYDLNKKPFLALGFDDEFVHKFTMINVFSKGPEMNVHVQNEIRGYVPGQVIEMFVKFNHETVNVELTKIKMELVKELEFISTSPRASKRIETEIISKDRKLGPFFKKDDVSLKILVPALPPSHLENCNIINIEYKIVFTICVSGLHFNVTRKYPIEIGTVPLHHSVFDGWTASRVDMSSAPPFEAVYQSSSEISSPNADDFTVTDVPPYVKNTTQPMLPPTYEECVFGKNNITDEVESSRHGVSIQFAPRYPVYRFSLSQP</sequence>
<protein>
    <recommendedName>
        <fullName evidence="3">Arrestin C-terminal-like domain-containing protein</fullName>
    </recommendedName>
</protein>
<evidence type="ECO:0000259" key="3">
    <source>
        <dbReference type="SMART" id="SM01017"/>
    </source>
</evidence>
<comment type="similarity">
    <text evidence="1">Belongs to the arrestin family.</text>
</comment>
<name>A0ABD2WT61_9HYME</name>
<evidence type="ECO:0000313" key="5">
    <source>
        <dbReference type="Proteomes" id="UP001627154"/>
    </source>
</evidence>
<dbReference type="SMART" id="SM01017">
    <property type="entry name" value="Arrestin_C"/>
    <property type="match status" value="1"/>
</dbReference>
<dbReference type="Pfam" id="PF00339">
    <property type="entry name" value="Arrestin_N"/>
    <property type="match status" value="1"/>
</dbReference>
<evidence type="ECO:0000313" key="4">
    <source>
        <dbReference type="EMBL" id="KAL3396193.1"/>
    </source>
</evidence>
<reference evidence="4 5" key="1">
    <citation type="journal article" date="2024" name="bioRxiv">
        <title>A reference genome for Trichogramma kaykai: A tiny desert-dwelling parasitoid wasp with competing sex-ratio distorters.</title>
        <authorList>
            <person name="Culotta J."/>
            <person name="Lindsey A.R."/>
        </authorList>
    </citation>
    <scope>NUCLEOTIDE SEQUENCE [LARGE SCALE GENOMIC DNA]</scope>
    <source>
        <strain evidence="4 5">KSX58</strain>
    </source>
</reference>
<dbReference type="Proteomes" id="UP001627154">
    <property type="component" value="Unassembled WGS sequence"/>
</dbReference>
<dbReference type="InterPro" id="IPR050357">
    <property type="entry name" value="Arrestin_domain-protein"/>
</dbReference>
<dbReference type="Gene3D" id="2.60.40.640">
    <property type="match status" value="2"/>
</dbReference>
<keyword evidence="5" id="KW-1185">Reference proteome</keyword>